<evidence type="ECO:0000313" key="2">
    <source>
        <dbReference type="Proteomes" id="UP000033423"/>
    </source>
</evidence>
<dbReference type="EMBL" id="LACI01000796">
    <property type="protein sequence ID" value="KJU85943.1"/>
    <property type="molecule type" value="Genomic_DNA"/>
</dbReference>
<proteinExistence type="predicted"/>
<comment type="caution">
    <text evidence="1">The sequence shown here is derived from an EMBL/GenBank/DDBJ whole genome shotgun (WGS) entry which is preliminary data.</text>
</comment>
<gene>
    <name evidence="1" type="ORF">MBAV_001865</name>
</gene>
<reference evidence="1 2" key="1">
    <citation type="submission" date="2015-02" db="EMBL/GenBank/DDBJ databases">
        <title>Single-cell genomics of uncultivated deep-branching MTB reveals a conserved set of magnetosome genes.</title>
        <authorList>
            <person name="Kolinko S."/>
            <person name="Richter M."/>
            <person name="Glockner F.O."/>
            <person name="Brachmann A."/>
            <person name="Schuler D."/>
        </authorList>
    </citation>
    <scope>NUCLEOTIDE SEQUENCE [LARGE SCALE GENOMIC DNA]</scope>
    <source>
        <strain evidence="1">TM-1</strain>
    </source>
</reference>
<evidence type="ECO:0000313" key="1">
    <source>
        <dbReference type="EMBL" id="KJU85943.1"/>
    </source>
</evidence>
<accession>A0A0F3GZ32</accession>
<dbReference type="Proteomes" id="UP000033423">
    <property type="component" value="Unassembled WGS sequence"/>
</dbReference>
<protein>
    <submittedName>
        <fullName evidence="1">Uncharacterized protein family UPF0150 domain protein</fullName>
    </submittedName>
</protein>
<name>A0A0F3GZ32_9BACT</name>
<dbReference type="Gene3D" id="3.30.160.250">
    <property type="match status" value="1"/>
</dbReference>
<organism evidence="1 2">
    <name type="scientific">Candidatus Magnetobacterium bavaricum</name>
    <dbReference type="NCBI Taxonomy" id="29290"/>
    <lineage>
        <taxon>Bacteria</taxon>
        <taxon>Pseudomonadati</taxon>
        <taxon>Nitrospirota</taxon>
        <taxon>Thermodesulfovibrionia</taxon>
        <taxon>Thermodesulfovibrionales</taxon>
        <taxon>Candidatus Magnetobacteriaceae</taxon>
        <taxon>Candidatus Magnetobacterium</taxon>
    </lineage>
</organism>
<dbReference type="InterPro" id="IPR035069">
    <property type="entry name" value="TTHA1013/TTHA0281-like"/>
</dbReference>
<dbReference type="SUPFAM" id="SSF143100">
    <property type="entry name" value="TTHA1013/TTHA0281-like"/>
    <property type="match status" value="1"/>
</dbReference>
<sequence length="90" mass="10141">MYLAFNQIEICYNKRMRKIRITAGLIPAEEGGYIVYCPELDITTEGDTIDEAIYMLKDAAQGYIEVVGIDNIPFFSSSVIKEELELVING</sequence>
<keyword evidence="2" id="KW-1185">Reference proteome</keyword>
<dbReference type="AlphaFoldDB" id="A0A0F3GZ32"/>